<dbReference type="GO" id="GO:0016740">
    <property type="term" value="F:transferase activity"/>
    <property type="evidence" value="ECO:0007669"/>
    <property type="project" value="UniProtKB-KW"/>
</dbReference>
<dbReference type="GO" id="GO:0000162">
    <property type="term" value="P:L-tryptophan biosynthetic process"/>
    <property type="evidence" value="ECO:0007669"/>
    <property type="project" value="TreeGrafter"/>
</dbReference>
<dbReference type="KEGG" id="tnr:Thena_1839"/>
<keyword evidence="4" id="KW-1185">Reference proteome</keyword>
<dbReference type="InterPro" id="IPR050472">
    <property type="entry name" value="Anth_synth/Amidotransfase"/>
</dbReference>
<proteinExistence type="predicted"/>
<dbReference type="InterPro" id="IPR029062">
    <property type="entry name" value="Class_I_gatase-like"/>
</dbReference>
<dbReference type="Proteomes" id="UP000011765">
    <property type="component" value="Chromosome"/>
</dbReference>
<dbReference type="PRINTS" id="PR00097">
    <property type="entry name" value="ANTSNTHASEII"/>
</dbReference>
<dbReference type="AlphaFoldDB" id="M1E992"/>
<keyword evidence="3" id="KW-0808">Transferase</keyword>
<dbReference type="PRINTS" id="PR00099">
    <property type="entry name" value="CPSGATASE"/>
</dbReference>
<dbReference type="eggNOG" id="COG0512">
    <property type="taxonomic scope" value="Bacteria"/>
</dbReference>
<accession>M1E992</accession>
<dbReference type="Gene3D" id="3.40.50.880">
    <property type="match status" value="1"/>
</dbReference>
<dbReference type="OrthoDB" id="9804328at2"/>
<dbReference type="NCBIfam" id="TIGR00566">
    <property type="entry name" value="trpG_papA"/>
    <property type="match status" value="1"/>
</dbReference>
<protein>
    <submittedName>
        <fullName evidence="3">Glutamine amidotransferase of anthranilate synthase</fullName>
        <ecNumber evidence="3">4.1.3.27</ecNumber>
    </submittedName>
</protein>
<reference evidence="3 4" key="1">
    <citation type="submission" date="2011-04" db="EMBL/GenBank/DDBJ databases">
        <title>The complete genome of Thermodesulfobium narugense DSM 14796.</title>
        <authorList>
            <consortium name="US DOE Joint Genome Institute (JGI-PGF)"/>
            <person name="Lucas S."/>
            <person name="Han J."/>
            <person name="Lapidus A."/>
            <person name="Bruce D."/>
            <person name="Goodwin L."/>
            <person name="Pitluck S."/>
            <person name="Peters L."/>
            <person name="Kyrpides N."/>
            <person name="Mavromatis K."/>
            <person name="Pagani I."/>
            <person name="Ivanova N."/>
            <person name="Ovchinnikova G."/>
            <person name="Zhang X."/>
            <person name="Saunders L."/>
            <person name="Detter J.C."/>
            <person name="Tapia R."/>
            <person name="Han C."/>
            <person name="Land M."/>
            <person name="Hauser L."/>
            <person name="Markowitz V."/>
            <person name="Cheng J.-F."/>
            <person name="Hugenholtz P."/>
            <person name="Woyke T."/>
            <person name="Wu D."/>
            <person name="Spring S."/>
            <person name="Schroeder M."/>
            <person name="Brambilla E."/>
            <person name="Klenk H.-P."/>
            <person name="Eisen J.A."/>
        </authorList>
    </citation>
    <scope>NUCLEOTIDE SEQUENCE [LARGE SCALE GENOMIC DNA]</scope>
    <source>
        <strain evidence="3 4">DSM 14796</strain>
    </source>
</reference>
<dbReference type="SUPFAM" id="SSF52317">
    <property type="entry name" value="Class I glutamine amidotransferase-like"/>
    <property type="match status" value="1"/>
</dbReference>
<evidence type="ECO:0000256" key="1">
    <source>
        <dbReference type="ARBA" id="ARBA00022962"/>
    </source>
</evidence>
<feature type="domain" description="Glutamine amidotransferase" evidence="2">
    <location>
        <begin position="6"/>
        <end position="192"/>
    </location>
</feature>
<dbReference type="FunFam" id="3.40.50.880:FF:000003">
    <property type="entry name" value="Anthranilate synthase component II"/>
    <property type="match status" value="1"/>
</dbReference>
<dbReference type="EC" id="4.1.3.27" evidence="3"/>
<dbReference type="HOGENOM" id="CLU_014340_1_3_9"/>
<dbReference type="PANTHER" id="PTHR43418">
    <property type="entry name" value="MULTIFUNCTIONAL TRYPTOPHAN BIOSYNTHESIS PROTEIN-RELATED"/>
    <property type="match status" value="1"/>
</dbReference>
<gene>
    <name evidence="3" type="ORF">Thena_1839</name>
</gene>
<dbReference type="RefSeq" id="WP_013757165.1">
    <property type="nucleotide sequence ID" value="NC_015499.1"/>
</dbReference>
<dbReference type="GO" id="GO:0004049">
    <property type="term" value="F:anthranilate synthase activity"/>
    <property type="evidence" value="ECO:0007669"/>
    <property type="project" value="UniProtKB-EC"/>
</dbReference>
<dbReference type="PROSITE" id="PS51273">
    <property type="entry name" value="GATASE_TYPE_1"/>
    <property type="match status" value="1"/>
</dbReference>
<dbReference type="InterPro" id="IPR017926">
    <property type="entry name" value="GATASE"/>
</dbReference>
<dbReference type="MEROPS" id="C26.959"/>
<dbReference type="GO" id="GO:0005829">
    <property type="term" value="C:cytosol"/>
    <property type="evidence" value="ECO:0007669"/>
    <property type="project" value="TreeGrafter"/>
</dbReference>
<dbReference type="PANTHER" id="PTHR43418:SF4">
    <property type="entry name" value="MULTIFUNCTIONAL TRYPTOPHAN BIOSYNTHESIS PROTEIN"/>
    <property type="match status" value="1"/>
</dbReference>
<keyword evidence="1 3" id="KW-0315">Glutamine amidotransferase</keyword>
<keyword evidence="3" id="KW-0456">Lyase</keyword>
<dbReference type="CDD" id="cd01743">
    <property type="entry name" value="GATase1_Anthranilate_Synthase"/>
    <property type="match status" value="1"/>
</dbReference>
<name>M1E992_9BACT</name>
<sequence>MREKLLIVDNFDSFTYNLVQGFAKIRRTKKDMLILRDNEPFEKILEFNPDRLVISPGPGHPKDCNLSSRAFEYAVKTKKPLLGVCLGHQLIGYLSGAKVIKANNLMHGKTSMINFVSDPIFSGLKKPFQAMRYHSLCLDEKSFPKELAIIAKSSDDNIIMALKHKELPIYGLQFHPESIMTTVGQKILKNFLNLKA</sequence>
<dbReference type="InterPro" id="IPR006221">
    <property type="entry name" value="TrpG/PapA_dom"/>
</dbReference>
<evidence type="ECO:0000313" key="3">
    <source>
        <dbReference type="EMBL" id="AEE15445.1"/>
    </source>
</evidence>
<organism evidence="3 4">
    <name type="scientific">Thermodesulfobium narugense DSM 14796</name>
    <dbReference type="NCBI Taxonomy" id="747365"/>
    <lineage>
        <taxon>Bacteria</taxon>
        <taxon>Pseudomonadati</taxon>
        <taxon>Thermodesulfobiota</taxon>
        <taxon>Thermodesulfobiia</taxon>
        <taxon>Thermodesulfobiales</taxon>
        <taxon>Thermodesulfobiaceae</taxon>
        <taxon>Thermodesulfobium</taxon>
    </lineage>
</organism>
<dbReference type="Pfam" id="PF00117">
    <property type="entry name" value="GATase"/>
    <property type="match status" value="1"/>
</dbReference>
<dbReference type="STRING" id="747365.Thena_1839"/>
<dbReference type="PRINTS" id="PR00096">
    <property type="entry name" value="GATASE"/>
</dbReference>
<evidence type="ECO:0000259" key="2">
    <source>
        <dbReference type="Pfam" id="PF00117"/>
    </source>
</evidence>
<dbReference type="EMBL" id="CP002690">
    <property type="protein sequence ID" value="AEE15445.1"/>
    <property type="molecule type" value="Genomic_DNA"/>
</dbReference>
<evidence type="ECO:0000313" key="4">
    <source>
        <dbReference type="Proteomes" id="UP000011765"/>
    </source>
</evidence>